<sequence length="62" mass="7100">MEEKLNSIPNNPKDSLPKECHVLWGECNRVLRTVSDRLSLIAQLDKNTLLLTLRVQTQALEN</sequence>
<proteinExistence type="predicted"/>
<dbReference type="EMBL" id="JAPWTJ010000387">
    <property type="protein sequence ID" value="KAJ8978960.1"/>
    <property type="molecule type" value="Genomic_DNA"/>
</dbReference>
<keyword evidence="2" id="KW-1185">Reference proteome</keyword>
<protein>
    <submittedName>
        <fullName evidence="1">Uncharacterized protein</fullName>
    </submittedName>
</protein>
<dbReference type="Proteomes" id="UP001162164">
    <property type="component" value="Unassembled WGS sequence"/>
</dbReference>
<reference evidence="1" key="1">
    <citation type="journal article" date="2023" name="Insect Mol. Biol.">
        <title>Genome sequencing provides insights into the evolution of gene families encoding plant cell wall-degrading enzymes in longhorned beetles.</title>
        <authorList>
            <person name="Shin N.R."/>
            <person name="Okamura Y."/>
            <person name="Kirsch R."/>
            <person name="Pauchet Y."/>
        </authorList>
    </citation>
    <scope>NUCLEOTIDE SEQUENCE</scope>
    <source>
        <strain evidence="1">MMC_N1</strain>
    </source>
</reference>
<evidence type="ECO:0000313" key="2">
    <source>
        <dbReference type="Proteomes" id="UP001162164"/>
    </source>
</evidence>
<accession>A0ABQ9JLN8</accession>
<name>A0ABQ9JLN8_9CUCU</name>
<comment type="caution">
    <text evidence="1">The sequence shown here is derived from an EMBL/GenBank/DDBJ whole genome shotgun (WGS) entry which is preliminary data.</text>
</comment>
<gene>
    <name evidence="1" type="ORF">NQ317_009356</name>
</gene>
<organism evidence="1 2">
    <name type="scientific">Molorchus minor</name>
    <dbReference type="NCBI Taxonomy" id="1323400"/>
    <lineage>
        <taxon>Eukaryota</taxon>
        <taxon>Metazoa</taxon>
        <taxon>Ecdysozoa</taxon>
        <taxon>Arthropoda</taxon>
        <taxon>Hexapoda</taxon>
        <taxon>Insecta</taxon>
        <taxon>Pterygota</taxon>
        <taxon>Neoptera</taxon>
        <taxon>Endopterygota</taxon>
        <taxon>Coleoptera</taxon>
        <taxon>Polyphaga</taxon>
        <taxon>Cucujiformia</taxon>
        <taxon>Chrysomeloidea</taxon>
        <taxon>Cerambycidae</taxon>
        <taxon>Lamiinae</taxon>
        <taxon>Monochamini</taxon>
        <taxon>Molorchus</taxon>
    </lineage>
</organism>
<evidence type="ECO:0000313" key="1">
    <source>
        <dbReference type="EMBL" id="KAJ8978960.1"/>
    </source>
</evidence>